<protein>
    <recommendedName>
        <fullName evidence="11">Na(+)/H(+) antiporter NhaA</fullName>
    </recommendedName>
    <alternativeName>
        <fullName evidence="11">Sodium/proton antiporter NhaA</fullName>
    </alternativeName>
</protein>
<keyword evidence="7 11" id="KW-0915">Sodium</keyword>
<feature type="transmembrane region" description="Helical" evidence="11">
    <location>
        <begin position="200"/>
        <end position="220"/>
    </location>
</feature>
<feature type="transmembrane region" description="Helical" evidence="11">
    <location>
        <begin position="146"/>
        <end position="167"/>
    </location>
</feature>
<keyword evidence="5 11" id="KW-0812">Transmembrane</keyword>
<evidence type="ECO:0000256" key="5">
    <source>
        <dbReference type="ARBA" id="ARBA00022692"/>
    </source>
</evidence>
<evidence type="ECO:0000256" key="2">
    <source>
        <dbReference type="ARBA" id="ARBA00022448"/>
    </source>
</evidence>
<evidence type="ECO:0000256" key="9">
    <source>
        <dbReference type="ARBA" id="ARBA00023136"/>
    </source>
</evidence>
<dbReference type="OrthoDB" id="9808135at2"/>
<gene>
    <name evidence="11" type="primary">nhaA</name>
    <name evidence="13" type="ORF">C5C51_03520</name>
    <name evidence="12" type="ORF">VT73_04755</name>
</gene>
<dbReference type="Pfam" id="PF06965">
    <property type="entry name" value="Na_H_antiport_1"/>
    <property type="match status" value="1"/>
</dbReference>
<evidence type="ECO:0000256" key="7">
    <source>
        <dbReference type="ARBA" id="ARBA00023053"/>
    </source>
</evidence>
<sequence length="384" mass="40159">MARFLRSERASALFLLGAAVLGLLLANSAVGPDLLAAKEAHILGSELSLGHVINDGLLTIFFFVVAIELAREFTIGEFSSLNRALLPALAAVGGIAVPAGMYLMIISASGESSLNGGWPIPTATDIAFALGILALFGSAIPMQVRVFLLALAVLDDIIAILIIAVFFTADVNLVLLGGAVAMMVIFALVSRLLRPHGASLLPQWLIVLMLIVIGVLVWYLVYRSGVHATIAGVALGLITPRGPAERVHRLLVPWSNVVVLPLFAFTAALVVIPRWGLTELSPAFWAITLALPVGKFIGITCVGGVSGIFAARHGRATLPAADLIMIGSLGGIGLTISLLMTELAFSSSRELVDQGTLAVLLGSGISVVVATVLVSARSRHYARK</sequence>
<dbReference type="InterPro" id="IPR023171">
    <property type="entry name" value="Na/H_antiporter_dom_sf"/>
</dbReference>
<keyword evidence="9 11" id="KW-0472">Membrane</keyword>
<keyword evidence="2 11" id="KW-0813">Transport</keyword>
<evidence type="ECO:0000256" key="1">
    <source>
        <dbReference type="ARBA" id="ARBA00004429"/>
    </source>
</evidence>
<reference evidence="12 14" key="1">
    <citation type="submission" date="2015-04" db="EMBL/GenBank/DDBJ databases">
        <title>Draft genome sequence of Rathayibacter toxicus strain FH-142 (AKA 70134 or CS 32), a Western Australian isolate.</title>
        <authorList>
            <consortium name="Consortium for Microbial Forensics and Genomics (microFORGE)"/>
            <person name="Knight B.M."/>
            <person name="Roberts D.P."/>
            <person name="Lin D."/>
            <person name="Hari K."/>
            <person name="Fletcher J."/>
            <person name="Melcher U."/>
            <person name="Blagden T."/>
            <person name="Luster D.G."/>
            <person name="Sechler A.J."/>
            <person name="Schneider W.L."/>
            <person name="Winegar R.A."/>
        </authorList>
    </citation>
    <scope>NUCLEOTIDE SEQUENCE [LARGE SCALE GENOMIC DNA]</scope>
    <source>
        <strain evidence="12 14">FH142</strain>
    </source>
</reference>
<accession>A0A0C5BRL8</accession>
<reference evidence="13 15" key="2">
    <citation type="submission" date="2018-02" db="EMBL/GenBank/DDBJ databases">
        <title>Bacteriophage NCPPB3778 and a type I-E CRISPR drive the evolution of the US Biological Select Agent, Rathayibacter toxicus.</title>
        <authorList>
            <person name="Davis E.W.II."/>
            <person name="Tabima J.F."/>
            <person name="Weisberg A.J."/>
            <person name="Lopes L.D."/>
            <person name="Wiseman M.S."/>
            <person name="Wiseman M.S."/>
            <person name="Pupko T."/>
            <person name="Belcher M.S."/>
            <person name="Sechler A.J."/>
            <person name="Tancos M.A."/>
            <person name="Schroeder B.K."/>
            <person name="Murray T.D."/>
            <person name="Luster D.G."/>
            <person name="Schneider W.L."/>
            <person name="Rogers E."/>
            <person name="Andreote F.D."/>
            <person name="Grunwald N.J."/>
            <person name="Putnam M.L."/>
            <person name="Chang J.H."/>
        </authorList>
    </citation>
    <scope>NUCLEOTIDE SEQUENCE [LARGE SCALE GENOMIC DNA]</scope>
    <source>
        <strain evidence="13 15">FH99</strain>
    </source>
</reference>
<feature type="transmembrane region" description="Helical" evidence="11">
    <location>
        <begin position="118"/>
        <end position="139"/>
    </location>
</feature>
<evidence type="ECO:0000256" key="6">
    <source>
        <dbReference type="ARBA" id="ARBA00022989"/>
    </source>
</evidence>
<dbReference type="Gene3D" id="1.20.1530.10">
    <property type="entry name" value="Na+/H+ antiporter like domain"/>
    <property type="match status" value="1"/>
</dbReference>
<dbReference type="KEGG" id="rtc:APU90_02740"/>
<proteinExistence type="inferred from homology"/>
<evidence type="ECO:0000256" key="4">
    <source>
        <dbReference type="ARBA" id="ARBA00022475"/>
    </source>
</evidence>
<dbReference type="PATRIC" id="fig|145458.7.peg.863"/>
<keyword evidence="8 11" id="KW-0406">Ion transport</keyword>
<evidence type="ECO:0000313" key="12">
    <source>
        <dbReference type="EMBL" id="KKM46336.1"/>
    </source>
</evidence>
<dbReference type="GO" id="GO:0006885">
    <property type="term" value="P:regulation of pH"/>
    <property type="evidence" value="ECO:0007669"/>
    <property type="project" value="InterPro"/>
</dbReference>
<dbReference type="EMBL" id="PSWU01000004">
    <property type="protein sequence ID" value="PPI16475.1"/>
    <property type="molecule type" value="Genomic_DNA"/>
</dbReference>
<dbReference type="GeneID" id="93667618"/>
<dbReference type="RefSeq" id="WP_027692414.1">
    <property type="nucleotide sequence ID" value="NZ_CP061742.1"/>
</dbReference>
<evidence type="ECO:0000256" key="11">
    <source>
        <dbReference type="HAMAP-Rule" id="MF_01844"/>
    </source>
</evidence>
<name>A0A0C5BRL8_9MICO</name>
<feature type="transmembrane region" description="Helical" evidence="11">
    <location>
        <begin position="251"/>
        <end position="272"/>
    </location>
</feature>
<comment type="caution">
    <text evidence="12">The sequence shown here is derived from an EMBL/GenBank/DDBJ whole genome shotgun (WGS) entry which is preliminary data.</text>
</comment>
<evidence type="ECO:0000313" key="14">
    <source>
        <dbReference type="Proteomes" id="UP000052979"/>
    </source>
</evidence>
<feature type="transmembrane region" description="Helical" evidence="11">
    <location>
        <begin position="284"/>
        <end position="311"/>
    </location>
</feature>
<dbReference type="PANTHER" id="PTHR30341">
    <property type="entry name" value="SODIUM ION/PROTON ANTIPORTER NHAA-RELATED"/>
    <property type="match status" value="1"/>
</dbReference>
<dbReference type="eggNOG" id="COG3004">
    <property type="taxonomic scope" value="Bacteria"/>
</dbReference>
<evidence type="ECO:0000313" key="15">
    <source>
        <dbReference type="Proteomes" id="UP000237966"/>
    </source>
</evidence>
<feature type="transmembrane region" description="Helical" evidence="11">
    <location>
        <begin position="85"/>
        <end position="106"/>
    </location>
</feature>
<keyword evidence="14" id="KW-1185">Reference proteome</keyword>
<feature type="transmembrane region" description="Helical" evidence="11">
    <location>
        <begin position="357"/>
        <end position="376"/>
    </location>
</feature>
<evidence type="ECO:0000256" key="8">
    <source>
        <dbReference type="ARBA" id="ARBA00023065"/>
    </source>
</evidence>
<dbReference type="GO" id="GO:0015385">
    <property type="term" value="F:sodium:proton antiporter activity"/>
    <property type="evidence" value="ECO:0007669"/>
    <property type="project" value="TreeGrafter"/>
</dbReference>
<comment type="subcellular location">
    <subcellularLocation>
        <location evidence="1">Cell inner membrane</location>
        <topology evidence="1">Multi-pass membrane protein</topology>
    </subcellularLocation>
    <subcellularLocation>
        <location evidence="11">Cell membrane</location>
        <topology evidence="11">Multi-pass membrane protein</topology>
    </subcellularLocation>
</comment>
<dbReference type="Proteomes" id="UP000052979">
    <property type="component" value="Unassembled WGS sequence"/>
</dbReference>
<keyword evidence="4 11" id="KW-1003">Cell membrane</keyword>
<feature type="transmembrane region" description="Helical" evidence="11">
    <location>
        <begin position="323"/>
        <end position="345"/>
    </location>
</feature>
<dbReference type="InterPro" id="IPR004670">
    <property type="entry name" value="NhaA"/>
</dbReference>
<feature type="transmembrane region" description="Helical" evidence="11">
    <location>
        <begin position="52"/>
        <end position="73"/>
    </location>
</feature>
<feature type="transmembrane region" description="Helical" evidence="11">
    <location>
        <begin position="173"/>
        <end position="193"/>
    </location>
</feature>
<keyword evidence="6 11" id="KW-1133">Transmembrane helix</keyword>
<dbReference type="PANTHER" id="PTHR30341:SF0">
    <property type="entry name" value="NA(+)_H(+) ANTIPORTER NHAA"/>
    <property type="match status" value="1"/>
</dbReference>
<comment type="function">
    <text evidence="11">Na(+)/H(+) antiporter that extrudes sodium in exchange for external protons.</text>
</comment>
<dbReference type="GO" id="GO:0005886">
    <property type="term" value="C:plasma membrane"/>
    <property type="evidence" value="ECO:0007669"/>
    <property type="project" value="UniProtKB-SubCell"/>
</dbReference>
<feature type="transmembrane region" description="Helical" evidence="11">
    <location>
        <begin position="226"/>
        <end position="244"/>
    </location>
</feature>
<organism evidence="12 14">
    <name type="scientific">Rathayibacter toxicus</name>
    <dbReference type="NCBI Taxonomy" id="145458"/>
    <lineage>
        <taxon>Bacteria</taxon>
        <taxon>Bacillati</taxon>
        <taxon>Actinomycetota</taxon>
        <taxon>Actinomycetes</taxon>
        <taxon>Micrococcales</taxon>
        <taxon>Microbacteriaceae</taxon>
        <taxon>Rathayibacter</taxon>
    </lineage>
</organism>
<evidence type="ECO:0000313" key="13">
    <source>
        <dbReference type="EMBL" id="PPI16475.1"/>
    </source>
</evidence>
<dbReference type="KEGG" id="rtx:TI83_03730"/>
<evidence type="ECO:0000256" key="10">
    <source>
        <dbReference type="ARBA" id="ARBA00023201"/>
    </source>
</evidence>
<keyword evidence="10 11" id="KW-0739">Sodium transport</keyword>
<dbReference type="EMBL" id="LBFI01000024">
    <property type="protein sequence ID" value="KKM46336.1"/>
    <property type="molecule type" value="Genomic_DNA"/>
</dbReference>
<comment type="similarity">
    <text evidence="11">Belongs to the NhaA Na(+)/H(+) (TC 2.A.33) antiporter family.</text>
</comment>
<dbReference type="AlphaFoldDB" id="A0A0C5BRL8"/>
<keyword evidence="3 11" id="KW-0050">Antiport</keyword>
<dbReference type="Proteomes" id="UP000237966">
    <property type="component" value="Unassembled WGS sequence"/>
</dbReference>
<dbReference type="HAMAP" id="MF_01844">
    <property type="entry name" value="NhaA"/>
    <property type="match status" value="1"/>
</dbReference>
<comment type="catalytic activity">
    <reaction evidence="11">
        <text>Na(+)(in) + 2 H(+)(out) = Na(+)(out) + 2 H(+)(in)</text>
        <dbReference type="Rhea" id="RHEA:29251"/>
        <dbReference type="ChEBI" id="CHEBI:15378"/>
        <dbReference type="ChEBI" id="CHEBI:29101"/>
    </reaction>
</comment>
<evidence type="ECO:0000256" key="3">
    <source>
        <dbReference type="ARBA" id="ARBA00022449"/>
    </source>
</evidence>